<evidence type="ECO:0000256" key="2">
    <source>
        <dbReference type="PROSITE-ProRule" id="PRU00285"/>
    </source>
</evidence>
<evidence type="ECO:0000256" key="1">
    <source>
        <dbReference type="ARBA" id="ARBA00023016"/>
    </source>
</evidence>
<reference evidence="5" key="1">
    <citation type="submission" date="2021-01" db="EMBL/GenBank/DDBJ databases">
        <title>Adiantum capillus-veneris genome.</title>
        <authorList>
            <person name="Fang Y."/>
            <person name="Liao Q."/>
        </authorList>
    </citation>
    <scope>NUCLEOTIDE SEQUENCE</scope>
    <source>
        <strain evidence="5">H3</strain>
        <tissue evidence="5">Leaf</tissue>
    </source>
</reference>
<gene>
    <name evidence="5" type="ORF">GOP47_0006233</name>
</gene>
<evidence type="ECO:0000313" key="6">
    <source>
        <dbReference type="Proteomes" id="UP000886520"/>
    </source>
</evidence>
<keyword evidence="6" id="KW-1185">Reference proteome</keyword>
<dbReference type="Gene3D" id="2.60.40.790">
    <property type="match status" value="1"/>
</dbReference>
<dbReference type="Pfam" id="PF00011">
    <property type="entry name" value="HSP20"/>
    <property type="match status" value="1"/>
</dbReference>
<sequence>MGEMFAAEDLLDLILMAEDGFWDTTDSTHVHEAPRRHMSRRARQAANLQVDWLEVPDAHIFKADLPGVKREDVKVSIEDNYLKINGERPLEKVEQPHTWHRVERPKGRFSRKFPLPNQGARMEVDAIKALLQDGVLTITIPMKGEQKPEVKTIEISAT</sequence>
<dbReference type="SUPFAM" id="SSF49764">
    <property type="entry name" value="HSP20-like chaperones"/>
    <property type="match status" value="1"/>
</dbReference>
<evidence type="ECO:0000313" key="5">
    <source>
        <dbReference type="EMBL" id="KAI5078562.1"/>
    </source>
</evidence>
<proteinExistence type="inferred from homology"/>
<name>A0A9D4ZLU4_ADICA</name>
<dbReference type="AlphaFoldDB" id="A0A9D4ZLU4"/>
<keyword evidence="1" id="KW-0346">Stress response</keyword>
<evidence type="ECO:0000256" key="3">
    <source>
        <dbReference type="RuleBase" id="RU003616"/>
    </source>
</evidence>
<feature type="domain" description="SHSP" evidence="4">
    <location>
        <begin position="41"/>
        <end position="158"/>
    </location>
</feature>
<dbReference type="InterPro" id="IPR002068">
    <property type="entry name" value="A-crystallin/Hsp20_dom"/>
</dbReference>
<evidence type="ECO:0000259" key="4">
    <source>
        <dbReference type="PROSITE" id="PS01031"/>
    </source>
</evidence>
<dbReference type="InterPro" id="IPR008978">
    <property type="entry name" value="HSP20-like_chaperone"/>
</dbReference>
<dbReference type="OrthoDB" id="1245404at2759"/>
<dbReference type="EMBL" id="JABFUD020000006">
    <property type="protein sequence ID" value="KAI5078562.1"/>
    <property type="molecule type" value="Genomic_DNA"/>
</dbReference>
<dbReference type="InterPro" id="IPR031107">
    <property type="entry name" value="Small_HSP"/>
</dbReference>
<accession>A0A9D4ZLU4</accession>
<organism evidence="5 6">
    <name type="scientific">Adiantum capillus-veneris</name>
    <name type="common">Maidenhair fern</name>
    <dbReference type="NCBI Taxonomy" id="13818"/>
    <lineage>
        <taxon>Eukaryota</taxon>
        <taxon>Viridiplantae</taxon>
        <taxon>Streptophyta</taxon>
        <taxon>Embryophyta</taxon>
        <taxon>Tracheophyta</taxon>
        <taxon>Polypodiopsida</taxon>
        <taxon>Polypodiidae</taxon>
        <taxon>Polypodiales</taxon>
        <taxon>Pteridineae</taxon>
        <taxon>Pteridaceae</taxon>
        <taxon>Vittarioideae</taxon>
        <taxon>Adiantum</taxon>
    </lineage>
</organism>
<comment type="similarity">
    <text evidence="2 3">Belongs to the small heat shock protein (HSP20) family.</text>
</comment>
<dbReference type="PROSITE" id="PS01031">
    <property type="entry name" value="SHSP"/>
    <property type="match status" value="1"/>
</dbReference>
<protein>
    <recommendedName>
        <fullName evidence="4">SHSP domain-containing protein</fullName>
    </recommendedName>
</protein>
<dbReference type="Proteomes" id="UP000886520">
    <property type="component" value="Chromosome 6"/>
</dbReference>
<comment type="caution">
    <text evidence="5">The sequence shown here is derived from an EMBL/GenBank/DDBJ whole genome shotgun (WGS) entry which is preliminary data.</text>
</comment>
<dbReference type="PANTHER" id="PTHR11527">
    <property type="entry name" value="HEAT-SHOCK PROTEIN 20 FAMILY MEMBER"/>
    <property type="match status" value="1"/>
</dbReference>